<feature type="domain" description="Fimbrial-type adhesion" evidence="1">
    <location>
        <begin position="251"/>
        <end position="434"/>
    </location>
</feature>
<dbReference type="Gene3D" id="2.60.40.1090">
    <property type="entry name" value="Fimbrial-type adhesion domain"/>
    <property type="match status" value="1"/>
</dbReference>
<dbReference type="GeneID" id="99708141"/>
<dbReference type="Proteomes" id="UP000244004">
    <property type="component" value="Unassembled WGS sequence"/>
</dbReference>
<dbReference type="InterPro" id="IPR036937">
    <property type="entry name" value="Adhesion_dom_fimbrial_sf"/>
</dbReference>
<organism evidence="2 3">
    <name type="scientific">Enterobacter hormaechei</name>
    <dbReference type="NCBI Taxonomy" id="158836"/>
    <lineage>
        <taxon>Bacteria</taxon>
        <taxon>Pseudomonadati</taxon>
        <taxon>Pseudomonadota</taxon>
        <taxon>Gammaproteobacteria</taxon>
        <taxon>Enterobacterales</taxon>
        <taxon>Enterobacteriaceae</taxon>
        <taxon>Enterobacter</taxon>
        <taxon>Enterobacter cloacae complex</taxon>
    </lineage>
</organism>
<dbReference type="EMBL" id="PNXT01000002">
    <property type="protein sequence ID" value="PTX81864.1"/>
    <property type="molecule type" value="Genomic_DNA"/>
</dbReference>
<reference evidence="2 3" key="1">
    <citation type="submission" date="2018-01" db="EMBL/GenBank/DDBJ databases">
        <title>Geographic spread and resistance mechanisms of dominant carbapenem-resistant Enterobacter cloacae complex clones ST171 and ST78.</title>
        <authorList>
            <person name="Gomez-Simmonds A."/>
            <person name="Annavajhala M.K."/>
            <person name="Wang Z."/>
            <person name="Macesic N."/>
            <person name="Hu Y."/>
            <person name="Giddins M.J."/>
            <person name="O'Malley A."/>
            <person name="Toussaint N.C."/>
            <person name="Whittier S."/>
            <person name="Torres V.J."/>
            <person name="Uhlemann A.-C."/>
        </authorList>
    </citation>
    <scope>NUCLEOTIDE SEQUENCE [LARGE SCALE GENOMIC DNA]</scope>
    <source>
        <strain evidence="2 3">78</strain>
    </source>
</reference>
<name>A0A431SGG1_9ENTR</name>
<gene>
    <name evidence="2" type="ORF">C1O12_20640</name>
</gene>
<dbReference type="InterPro" id="IPR008966">
    <property type="entry name" value="Adhesion_dom_sf"/>
</dbReference>
<evidence type="ECO:0000313" key="3">
    <source>
        <dbReference type="Proteomes" id="UP000244004"/>
    </source>
</evidence>
<dbReference type="GO" id="GO:0007155">
    <property type="term" value="P:cell adhesion"/>
    <property type="evidence" value="ECO:0007669"/>
    <property type="project" value="InterPro"/>
</dbReference>
<dbReference type="SUPFAM" id="SSF49401">
    <property type="entry name" value="Bacterial adhesins"/>
    <property type="match status" value="1"/>
</dbReference>
<evidence type="ECO:0000313" key="2">
    <source>
        <dbReference type="EMBL" id="PTX81864.1"/>
    </source>
</evidence>
<comment type="caution">
    <text evidence="2">The sequence shown here is derived from an EMBL/GenBank/DDBJ whole genome shotgun (WGS) entry which is preliminary data.</text>
</comment>
<dbReference type="Pfam" id="PF00419">
    <property type="entry name" value="Fimbrial"/>
    <property type="match status" value="1"/>
</dbReference>
<dbReference type="AlphaFoldDB" id="A0A431SGG1"/>
<proteinExistence type="predicted"/>
<evidence type="ECO:0000259" key="1">
    <source>
        <dbReference type="Pfam" id="PF00419"/>
    </source>
</evidence>
<accession>A0A431SGG1</accession>
<protein>
    <recommendedName>
        <fullName evidence="1">Fimbrial-type adhesion domain-containing protein</fullName>
    </recommendedName>
</protein>
<dbReference type="PIRSF" id="PIRSF029766">
    <property type="entry name" value="UCP029766"/>
    <property type="match status" value="1"/>
</dbReference>
<dbReference type="GO" id="GO:0009289">
    <property type="term" value="C:pilus"/>
    <property type="evidence" value="ECO:0007669"/>
    <property type="project" value="InterPro"/>
</dbReference>
<sequence length="434" mass="46266">MNRLRFVVAAFCLMSVAAFAQCEKGPKFEHTEEDAMGTGLALGRINVSSIDVQPEGTVLASSVVRFSDNPLYSSPDNILWVCDISDKNNIFEIIATNGDDRYGGYWDMGQASGNPNVYGTLFKKVGVRLTHLNSGTVFTRNYQRIPMTRYAVSDDGKKIYIRVKDFSPIRAEAIRLSADVPTNTGAGTWCGAPVSSGSYSCNQPNGYVSFCSPGSKNNDAYCDSGDSATSYTGWGYDNWMALNMGTAPVSTLTTIATCVAKNVTPVVVFPSISRTELESGKAAQANFSVTVRCENTAVGGVAQNQTALGLQVPYESFLAAQTLGLVNSSGGVSHLLSENYGQTGMARGVGIQIANASDGIVRQFLGWDRCTTTSCATGNSGGWYPVNVGATRIAGSGNTQDYLINFNASLVRLPDEAIAAGKVDARAYVWVKVQ</sequence>
<dbReference type="InterPro" id="IPR000259">
    <property type="entry name" value="Adhesion_dom_fimbrial"/>
</dbReference>
<dbReference type="InterPro" id="IPR011228">
    <property type="entry name" value="UCP029766"/>
</dbReference>
<dbReference type="RefSeq" id="WP_022649826.1">
    <property type="nucleotide sequence ID" value="NZ_AP025764.1"/>
</dbReference>